<accession>A0AAV7DJQ7</accession>
<dbReference type="Proteomes" id="UP000824782">
    <property type="component" value="Unassembled WGS sequence"/>
</dbReference>
<comment type="caution">
    <text evidence="1">The sequence shown here is derived from an EMBL/GenBank/DDBJ whole genome shotgun (WGS) entry which is preliminary data.</text>
</comment>
<protein>
    <submittedName>
        <fullName evidence="1">Uncharacterized protein</fullName>
    </submittedName>
</protein>
<reference evidence="1" key="1">
    <citation type="thesis" date="2020" institute="ProQuest LLC" country="789 East Eisenhower Parkway, Ann Arbor, MI, USA">
        <title>Comparative Genomics and Chromosome Evolution.</title>
        <authorList>
            <person name="Mudd A.B."/>
        </authorList>
    </citation>
    <scope>NUCLEOTIDE SEQUENCE</scope>
    <source>
        <strain evidence="1">237g6f4</strain>
        <tissue evidence="1">Blood</tissue>
    </source>
</reference>
<dbReference type="EMBL" id="WNYA01000001">
    <property type="protein sequence ID" value="KAG8597747.1"/>
    <property type="molecule type" value="Genomic_DNA"/>
</dbReference>
<proteinExistence type="predicted"/>
<sequence>MQWAGVPALYRNVMPSLLAKKLHQNYTITSCPRLCARALRPHRARSVKIGRDIEQMTTVHHSEICIVWHFCSSKKQGGISDWEWILSVQQIAIFF</sequence>
<keyword evidence="2" id="KW-1185">Reference proteome</keyword>
<organism evidence="1 2">
    <name type="scientific">Engystomops pustulosus</name>
    <name type="common">Tungara frog</name>
    <name type="synonym">Physalaemus pustulosus</name>
    <dbReference type="NCBI Taxonomy" id="76066"/>
    <lineage>
        <taxon>Eukaryota</taxon>
        <taxon>Metazoa</taxon>
        <taxon>Chordata</taxon>
        <taxon>Craniata</taxon>
        <taxon>Vertebrata</taxon>
        <taxon>Euteleostomi</taxon>
        <taxon>Amphibia</taxon>
        <taxon>Batrachia</taxon>
        <taxon>Anura</taxon>
        <taxon>Neobatrachia</taxon>
        <taxon>Hyloidea</taxon>
        <taxon>Leptodactylidae</taxon>
        <taxon>Leiuperinae</taxon>
        <taxon>Engystomops</taxon>
    </lineage>
</organism>
<name>A0AAV7DJQ7_ENGPU</name>
<gene>
    <name evidence="1" type="ORF">GDO81_002376</name>
</gene>
<dbReference type="AlphaFoldDB" id="A0AAV7DJQ7"/>
<evidence type="ECO:0000313" key="1">
    <source>
        <dbReference type="EMBL" id="KAG8597747.1"/>
    </source>
</evidence>
<evidence type="ECO:0000313" key="2">
    <source>
        <dbReference type="Proteomes" id="UP000824782"/>
    </source>
</evidence>